<dbReference type="CDD" id="cd16040">
    <property type="entry name" value="SPRY_PRY_SNTX"/>
    <property type="match status" value="1"/>
</dbReference>
<dbReference type="PROSITE" id="PS50089">
    <property type="entry name" value="ZF_RING_2"/>
    <property type="match status" value="1"/>
</dbReference>
<keyword evidence="1" id="KW-0399">Innate immunity</keyword>
<dbReference type="SMART" id="SM00589">
    <property type="entry name" value="PRY"/>
    <property type="match status" value="1"/>
</dbReference>
<dbReference type="Pfam" id="PF25600">
    <property type="entry name" value="TRIM_CC"/>
    <property type="match status" value="1"/>
</dbReference>
<dbReference type="PANTHER" id="PTHR25465">
    <property type="entry name" value="B-BOX DOMAIN CONTAINING"/>
    <property type="match status" value="1"/>
</dbReference>
<evidence type="ECO:0000256" key="5">
    <source>
        <dbReference type="ARBA" id="ARBA00022859"/>
    </source>
</evidence>
<organism evidence="11 12">
    <name type="scientific">Electrophorus electricus</name>
    <name type="common">Electric eel</name>
    <name type="synonym">Gymnotus electricus</name>
    <dbReference type="NCBI Taxonomy" id="8005"/>
    <lineage>
        <taxon>Eukaryota</taxon>
        <taxon>Metazoa</taxon>
        <taxon>Chordata</taxon>
        <taxon>Craniata</taxon>
        <taxon>Vertebrata</taxon>
        <taxon>Euteleostomi</taxon>
        <taxon>Actinopterygii</taxon>
        <taxon>Neopterygii</taxon>
        <taxon>Teleostei</taxon>
        <taxon>Ostariophysi</taxon>
        <taxon>Gymnotiformes</taxon>
        <taxon>Gymnotoidei</taxon>
        <taxon>Gymnotidae</taxon>
        <taxon>Electrophorus</taxon>
    </lineage>
</organism>
<dbReference type="PRINTS" id="PR01407">
    <property type="entry name" value="BUTYPHLNCDUF"/>
</dbReference>
<dbReference type="InterPro" id="IPR013083">
    <property type="entry name" value="Znf_RING/FYVE/PHD"/>
</dbReference>
<keyword evidence="5" id="KW-0391">Immunity</keyword>
<dbReference type="Pfam" id="PF15227">
    <property type="entry name" value="zf-C3HC4_4"/>
    <property type="match status" value="1"/>
</dbReference>
<reference evidence="12" key="2">
    <citation type="journal article" date="2017" name="Sci. Adv.">
        <title>A tail of two voltages: Proteomic comparison of the three electric organs of the electric eel.</title>
        <authorList>
            <person name="Traeger L.L."/>
            <person name="Sabat G."/>
            <person name="Barrett-Wilt G.A."/>
            <person name="Wells G.B."/>
            <person name="Sussman M.R."/>
        </authorList>
    </citation>
    <scope>NUCLEOTIDE SEQUENCE [LARGE SCALE GENOMIC DNA]</scope>
</reference>
<dbReference type="InterPro" id="IPR006574">
    <property type="entry name" value="PRY"/>
</dbReference>
<dbReference type="Gene3D" id="2.60.120.920">
    <property type="match status" value="1"/>
</dbReference>
<feature type="domain" description="B30.2/SPRY" evidence="10">
    <location>
        <begin position="359"/>
        <end position="553"/>
    </location>
</feature>
<evidence type="ECO:0000259" key="8">
    <source>
        <dbReference type="PROSITE" id="PS50089"/>
    </source>
</evidence>
<dbReference type="PANTHER" id="PTHR25465:SF5">
    <property type="entry name" value="E3 UBIQUITIN_ISG15 LIGASE TRIM25-RELATED"/>
    <property type="match status" value="1"/>
</dbReference>
<reference evidence="11" key="4">
    <citation type="submission" date="2025-08" db="UniProtKB">
        <authorList>
            <consortium name="Ensembl"/>
        </authorList>
    </citation>
    <scope>IDENTIFICATION</scope>
</reference>
<evidence type="ECO:0000256" key="3">
    <source>
        <dbReference type="ARBA" id="ARBA00022771"/>
    </source>
</evidence>
<evidence type="ECO:0000259" key="9">
    <source>
        <dbReference type="PROSITE" id="PS50119"/>
    </source>
</evidence>
<dbReference type="SUPFAM" id="SSF57850">
    <property type="entry name" value="RING/U-box"/>
    <property type="match status" value="1"/>
</dbReference>
<keyword evidence="12" id="KW-1185">Reference proteome</keyword>
<dbReference type="GO" id="GO:0045087">
    <property type="term" value="P:innate immune response"/>
    <property type="evidence" value="ECO:0007669"/>
    <property type="project" value="UniProtKB-KW"/>
</dbReference>
<keyword evidence="2" id="KW-0479">Metal-binding</keyword>
<dbReference type="PROSITE" id="PS00518">
    <property type="entry name" value="ZF_RING_1"/>
    <property type="match status" value="1"/>
</dbReference>
<dbReference type="InterPro" id="IPR051051">
    <property type="entry name" value="E3_ubiq-ligase_TRIM/RNF"/>
</dbReference>
<dbReference type="GeneTree" id="ENSGT01150000286899"/>
<evidence type="ECO:0000256" key="2">
    <source>
        <dbReference type="ARBA" id="ARBA00022723"/>
    </source>
</evidence>
<feature type="coiled-coil region" evidence="7">
    <location>
        <begin position="265"/>
        <end position="299"/>
    </location>
</feature>
<dbReference type="CDD" id="cd19769">
    <property type="entry name" value="Bbox2_TRIM16-like"/>
    <property type="match status" value="1"/>
</dbReference>
<dbReference type="OMA" id="ICENERH"/>
<keyword evidence="3 6" id="KW-0863">Zinc-finger</keyword>
<dbReference type="PROSITE" id="PS50119">
    <property type="entry name" value="ZF_BBOX"/>
    <property type="match status" value="1"/>
</dbReference>
<dbReference type="Pfam" id="PF00643">
    <property type="entry name" value="zf-B_box"/>
    <property type="match status" value="1"/>
</dbReference>
<evidence type="ECO:0000256" key="4">
    <source>
        <dbReference type="ARBA" id="ARBA00022833"/>
    </source>
</evidence>
<evidence type="ECO:0000256" key="7">
    <source>
        <dbReference type="SAM" id="Coils"/>
    </source>
</evidence>
<dbReference type="InterPro" id="IPR003877">
    <property type="entry name" value="SPRY_dom"/>
</dbReference>
<dbReference type="InterPro" id="IPR043136">
    <property type="entry name" value="B30.2/SPRY_sf"/>
</dbReference>
<dbReference type="InterPro" id="IPR013320">
    <property type="entry name" value="ConA-like_dom_sf"/>
</dbReference>
<dbReference type="AlphaFoldDB" id="A0A4W4GN70"/>
<reference evidence="11" key="3">
    <citation type="submission" date="2020-05" db="EMBL/GenBank/DDBJ databases">
        <title>Electrophorus electricus (electric eel) genome, fEleEle1, primary haplotype.</title>
        <authorList>
            <person name="Myers G."/>
            <person name="Meyer A."/>
            <person name="Fedrigo O."/>
            <person name="Formenti G."/>
            <person name="Rhie A."/>
            <person name="Tracey A."/>
            <person name="Sims Y."/>
            <person name="Jarvis E.D."/>
        </authorList>
    </citation>
    <scope>NUCLEOTIDE SEQUENCE [LARGE SCALE GENOMIC DNA]</scope>
</reference>
<reference evidence="12" key="1">
    <citation type="journal article" date="2014" name="Science">
        <title>Nonhuman genetics. Genomic basis for the convergent evolution of electric organs.</title>
        <authorList>
            <person name="Gallant J.R."/>
            <person name="Traeger L.L."/>
            <person name="Volkening J.D."/>
            <person name="Moffett H."/>
            <person name="Chen P.H."/>
            <person name="Novina C.D."/>
            <person name="Phillips G.N.Jr."/>
            <person name="Anand R."/>
            <person name="Wells G.B."/>
            <person name="Pinch M."/>
            <person name="Guth R."/>
            <person name="Unguez G.A."/>
            <person name="Albert J.S."/>
            <person name="Zakon H.H."/>
            <person name="Samanta M.P."/>
            <person name="Sussman M.R."/>
        </authorList>
    </citation>
    <scope>NUCLEOTIDE SEQUENCE [LARGE SCALE GENOMIC DNA]</scope>
</reference>
<accession>A0A4W4GN70</accession>
<dbReference type="Pfam" id="PF13765">
    <property type="entry name" value="PRY"/>
    <property type="match status" value="1"/>
</dbReference>
<evidence type="ECO:0000313" key="12">
    <source>
        <dbReference type="Proteomes" id="UP000314983"/>
    </source>
</evidence>
<dbReference type="Pfam" id="PF00622">
    <property type="entry name" value="SPRY"/>
    <property type="match status" value="1"/>
</dbReference>
<dbReference type="PROSITE" id="PS50188">
    <property type="entry name" value="B302_SPRY"/>
    <property type="match status" value="1"/>
</dbReference>
<dbReference type="InterPro" id="IPR017907">
    <property type="entry name" value="Znf_RING_CS"/>
</dbReference>
<dbReference type="InterPro" id="IPR001870">
    <property type="entry name" value="B30.2/SPRY"/>
</dbReference>
<evidence type="ECO:0000256" key="6">
    <source>
        <dbReference type="PROSITE-ProRule" id="PRU00024"/>
    </source>
</evidence>
<dbReference type="Gene3D" id="3.30.40.10">
    <property type="entry name" value="Zinc/RING finger domain, C3HC4 (zinc finger)"/>
    <property type="match status" value="1"/>
</dbReference>
<dbReference type="GO" id="GO:0005737">
    <property type="term" value="C:cytoplasm"/>
    <property type="evidence" value="ECO:0007669"/>
    <property type="project" value="UniProtKB-ARBA"/>
</dbReference>
<dbReference type="Ensembl" id="ENSEEET00000040267.2">
    <property type="protein sequence ID" value="ENSEEEP00000039809.2"/>
    <property type="gene ID" value="ENSEEEG00000018875.2"/>
</dbReference>
<feature type="domain" description="RING-type" evidence="8">
    <location>
        <begin position="15"/>
        <end position="58"/>
    </location>
</feature>
<dbReference type="InterPro" id="IPR000315">
    <property type="entry name" value="Znf_B-box"/>
</dbReference>
<dbReference type="Proteomes" id="UP000314983">
    <property type="component" value="Chromosome 3"/>
</dbReference>
<dbReference type="SMART" id="SM00336">
    <property type="entry name" value="BBOX"/>
    <property type="match status" value="1"/>
</dbReference>
<dbReference type="InterPro" id="IPR003879">
    <property type="entry name" value="Butyrophylin_SPRY"/>
</dbReference>
<evidence type="ECO:0000259" key="10">
    <source>
        <dbReference type="PROSITE" id="PS50188"/>
    </source>
</evidence>
<feature type="domain" description="B box-type" evidence="9">
    <location>
        <begin position="152"/>
        <end position="192"/>
    </location>
</feature>
<keyword evidence="7" id="KW-0175">Coiled coil</keyword>
<dbReference type="InterPro" id="IPR058030">
    <property type="entry name" value="TRIM8/14/16/25/29/45/65_CC"/>
</dbReference>
<dbReference type="Gene3D" id="4.10.830.40">
    <property type="match status" value="1"/>
</dbReference>
<evidence type="ECO:0008006" key="13">
    <source>
        <dbReference type="Google" id="ProtNLM"/>
    </source>
</evidence>
<dbReference type="SUPFAM" id="SSF49899">
    <property type="entry name" value="Concanavalin A-like lectins/glucanases"/>
    <property type="match status" value="1"/>
</dbReference>
<dbReference type="InterPro" id="IPR001841">
    <property type="entry name" value="Znf_RING"/>
</dbReference>
<name>A0A4W4GN70_ELEEL</name>
<dbReference type="SMART" id="SM00184">
    <property type="entry name" value="RING"/>
    <property type="match status" value="1"/>
</dbReference>
<keyword evidence="4" id="KW-0862">Zinc</keyword>
<dbReference type="SUPFAM" id="SSF57845">
    <property type="entry name" value="B-box zinc-binding domain"/>
    <property type="match status" value="1"/>
</dbReference>
<gene>
    <name evidence="11" type="primary">LOC118241054</name>
</gene>
<evidence type="ECO:0000256" key="1">
    <source>
        <dbReference type="ARBA" id="ARBA00022588"/>
    </source>
</evidence>
<proteinExistence type="predicted"/>
<protein>
    <recommendedName>
        <fullName evidence="13">Tripartite motif-containing protein 16-like</fullName>
    </recommendedName>
</protein>
<sequence>MAEASISVDQDHFRCSICLQLLKDLVTSPCGHNFCTGCINSYWDQGEPKGVYTCRQCRENFNPRPALRRNNMLTELLVTMQKTDLHDSFFSFVELSFSKVQDVECDSCIGEKKRTVKSCLTGLVSYCDTHILPHHESTAFKRHKLVTAVTNLQDKTCAQHNKIFDIFCRTDQRAVCYECSLGKHKAHDTISVQDEWIDKAKNFGELQMKQQNRLETREKALAELKELMNSFKHSAQRAVEDSEKTLTELIHFMENRKSEATMLIRDQEKAELDRATEVQEHLEREIAKLRQKGTRLEQLSDTNDYVHFLQCFQLLRSALENDDTFTISLNQRWQFFFRASVSQLKEEAEEFCKEKWEMIFKNVPEPGTREEFLKFSCELSLDPNTANYYLRLLDCNTQVTCSGLHYLYPDHAEHFSYWHQVLCKQRLPQCSYWEVEVSGENGVPIAVSYKEIQRKGCDIESRFGHNSKSWRLVWYQVKYSFWHKDIQEVISGSTSKRIGVYLDQKMGNLSFYTVSNRMTLIHKVASMYTEPLYVGFGLDSGYYAKICLQAQDGISGTAAEYLKKK</sequence>
<dbReference type="Gene3D" id="3.30.160.60">
    <property type="entry name" value="Classic Zinc Finger"/>
    <property type="match status" value="1"/>
</dbReference>
<evidence type="ECO:0000313" key="11">
    <source>
        <dbReference type="Ensembl" id="ENSEEEP00000039809.2"/>
    </source>
</evidence>
<dbReference type="GO" id="GO:0008270">
    <property type="term" value="F:zinc ion binding"/>
    <property type="evidence" value="ECO:0007669"/>
    <property type="project" value="UniProtKB-KW"/>
</dbReference>
<reference evidence="11" key="5">
    <citation type="submission" date="2025-09" db="UniProtKB">
        <authorList>
            <consortium name="Ensembl"/>
        </authorList>
    </citation>
    <scope>IDENTIFICATION</scope>
</reference>